<dbReference type="KEGG" id="ccot:CCAX7_51000"/>
<dbReference type="GO" id="GO:0008713">
    <property type="term" value="F:ADP-heptose-lipopolysaccharide heptosyltransferase activity"/>
    <property type="evidence" value="ECO:0007669"/>
    <property type="project" value="TreeGrafter"/>
</dbReference>
<dbReference type="EMBL" id="AP025739">
    <property type="protein sequence ID" value="BDI33049.1"/>
    <property type="molecule type" value="Genomic_DNA"/>
</dbReference>
<accession>A0A402CPK2</accession>
<keyword evidence="2" id="KW-0808">Transferase</keyword>
<dbReference type="GO" id="GO:0009244">
    <property type="term" value="P:lipopolysaccharide core region biosynthetic process"/>
    <property type="evidence" value="ECO:0007669"/>
    <property type="project" value="TreeGrafter"/>
</dbReference>
<dbReference type="CDD" id="cd03789">
    <property type="entry name" value="GT9_LPS_heptosyltransferase"/>
    <property type="match status" value="1"/>
</dbReference>
<dbReference type="RefSeq" id="WP_165863889.1">
    <property type="nucleotide sequence ID" value="NZ_AP025739.1"/>
</dbReference>
<dbReference type="Gene3D" id="3.40.50.2000">
    <property type="entry name" value="Glycogen Phosphorylase B"/>
    <property type="match status" value="2"/>
</dbReference>
<evidence type="ECO:0000256" key="2">
    <source>
        <dbReference type="ARBA" id="ARBA00022679"/>
    </source>
</evidence>
<name>A0A402CPK2_9BACT</name>
<dbReference type="PANTHER" id="PTHR30160:SF19">
    <property type="entry name" value="LIPOPOLYSACCHARIDE HEPTOSYLTRANSFERASE 1"/>
    <property type="match status" value="1"/>
</dbReference>
<reference evidence="3 4" key="1">
    <citation type="journal article" date="2019" name="Int. J. Syst. Evol. Microbiol.">
        <title>Capsulimonas corticalis gen. nov., sp. nov., an aerobic capsulated bacterium, of a novel bacterial order, Capsulimonadales ord. nov., of the class Armatimonadia of the phylum Armatimonadetes.</title>
        <authorList>
            <person name="Li J."/>
            <person name="Kudo C."/>
            <person name="Tonouchi A."/>
        </authorList>
    </citation>
    <scope>NUCLEOTIDE SEQUENCE [LARGE SCALE GENOMIC DNA]</scope>
    <source>
        <strain evidence="3 4">AX-7</strain>
    </source>
</reference>
<keyword evidence="1" id="KW-0328">Glycosyltransferase</keyword>
<evidence type="ECO:0000313" key="3">
    <source>
        <dbReference type="EMBL" id="BDI33049.1"/>
    </source>
</evidence>
<protein>
    <submittedName>
        <fullName evidence="3">Lipopolysaccharide heptosyltransferase I</fullName>
    </submittedName>
</protein>
<dbReference type="GO" id="GO:0005829">
    <property type="term" value="C:cytosol"/>
    <property type="evidence" value="ECO:0007669"/>
    <property type="project" value="TreeGrafter"/>
</dbReference>
<keyword evidence="4" id="KW-1185">Reference proteome</keyword>
<dbReference type="InterPro" id="IPR051199">
    <property type="entry name" value="LPS_LOS_Heptosyltrfase"/>
</dbReference>
<sequence>MTLPQLPSLANVKRLLIVKTSSIGDILHALPAVEAIQRARPDISIDWVVRKRCASVLEGNPVIRALHVVPNKPTMRDLLSVRRDLRARRYDCALDLQGLGLSGLLTWLSGAPIRIGIDRNREGNAYFLTHPIVSAKLGGEHGDRHAVDILYGFSELFGAHPKRGEFPEQRYLTDGIASEVLVDVRALPCPRVALNVGASWEYKKWPVGYWVELADTLIEQGRSIVFVGDSKDAEVVGQVKIKMRAAEPIVDVSGRTSSLRELAAVLESCDVLVTGDTGPMHMGVAVGTPTVALFGATNSDRTGPYGARNIVLNMHLSCSPCYRKPTCDGRVDCMRAITPGMALEAVDRELAMGKRVA</sequence>
<organism evidence="3 4">
    <name type="scientific">Capsulimonas corticalis</name>
    <dbReference type="NCBI Taxonomy" id="2219043"/>
    <lineage>
        <taxon>Bacteria</taxon>
        <taxon>Bacillati</taxon>
        <taxon>Armatimonadota</taxon>
        <taxon>Armatimonadia</taxon>
        <taxon>Capsulimonadales</taxon>
        <taxon>Capsulimonadaceae</taxon>
        <taxon>Capsulimonas</taxon>
    </lineage>
</organism>
<evidence type="ECO:0000313" key="4">
    <source>
        <dbReference type="Proteomes" id="UP000287394"/>
    </source>
</evidence>
<dbReference type="SUPFAM" id="SSF53756">
    <property type="entry name" value="UDP-Glycosyltransferase/glycogen phosphorylase"/>
    <property type="match status" value="1"/>
</dbReference>
<dbReference type="Proteomes" id="UP000287394">
    <property type="component" value="Chromosome"/>
</dbReference>
<dbReference type="PANTHER" id="PTHR30160">
    <property type="entry name" value="TETRAACYLDISACCHARIDE 4'-KINASE-RELATED"/>
    <property type="match status" value="1"/>
</dbReference>
<dbReference type="AlphaFoldDB" id="A0A402CPK2"/>
<dbReference type="InterPro" id="IPR002201">
    <property type="entry name" value="Glyco_trans_9"/>
</dbReference>
<evidence type="ECO:0000256" key="1">
    <source>
        <dbReference type="ARBA" id="ARBA00022676"/>
    </source>
</evidence>
<dbReference type="Pfam" id="PF01075">
    <property type="entry name" value="Glyco_transf_9"/>
    <property type="match status" value="1"/>
</dbReference>
<proteinExistence type="predicted"/>
<gene>
    <name evidence="3" type="primary">rfaF</name>
    <name evidence="3" type="ORF">CCAX7_51000</name>
</gene>